<dbReference type="RefSeq" id="WP_092793594.1">
    <property type="nucleotide sequence ID" value="NZ_FOPC01000013.1"/>
</dbReference>
<protein>
    <submittedName>
        <fullName evidence="2">Uncharacterized protein</fullName>
    </submittedName>
</protein>
<evidence type="ECO:0000256" key="1">
    <source>
        <dbReference type="SAM" id="SignalP"/>
    </source>
</evidence>
<accession>A0A1I2WMQ7</accession>
<evidence type="ECO:0000313" key="3">
    <source>
        <dbReference type="Proteomes" id="UP000199642"/>
    </source>
</evidence>
<feature type="chain" id="PRO_5011560861" evidence="1">
    <location>
        <begin position="27"/>
        <end position="196"/>
    </location>
</feature>
<name>A0A1I2WMQ7_9BACT</name>
<proteinExistence type="predicted"/>
<organism evidence="2 3">
    <name type="scientific">Algoriphagus hitonicola</name>
    <dbReference type="NCBI Taxonomy" id="435880"/>
    <lineage>
        <taxon>Bacteria</taxon>
        <taxon>Pseudomonadati</taxon>
        <taxon>Bacteroidota</taxon>
        <taxon>Cytophagia</taxon>
        <taxon>Cytophagales</taxon>
        <taxon>Cyclobacteriaceae</taxon>
        <taxon>Algoriphagus</taxon>
    </lineage>
</organism>
<sequence>MKTKPNSTFWSLFLLVPLLVFSCAERSDDSDEFTENESKVQLTVNENYPYYIRAKVDGQMREFNNPDMLYIMVGSYIPGIFEASIVGGAVNEDDNGSSEGFTIAIKDEEEIRVGSYDFLEPFESTGYGLRGASLGYFTQSNSKTYVSDVDEEDPTFELTELTEKEAKGTFSGRVYDIITKESVMITEGEFYLERIN</sequence>
<dbReference type="EMBL" id="FOPC01000013">
    <property type="protein sequence ID" value="SFH02668.1"/>
    <property type="molecule type" value="Genomic_DNA"/>
</dbReference>
<evidence type="ECO:0000313" key="2">
    <source>
        <dbReference type="EMBL" id="SFH02668.1"/>
    </source>
</evidence>
<dbReference type="STRING" id="435880.SAMN04487988_11396"/>
<dbReference type="AlphaFoldDB" id="A0A1I2WMQ7"/>
<keyword evidence="3" id="KW-1185">Reference proteome</keyword>
<gene>
    <name evidence="2" type="ORF">SAMN04487988_11396</name>
</gene>
<keyword evidence="1" id="KW-0732">Signal</keyword>
<dbReference type="Proteomes" id="UP000199642">
    <property type="component" value="Unassembled WGS sequence"/>
</dbReference>
<feature type="signal peptide" evidence="1">
    <location>
        <begin position="1"/>
        <end position="26"/>
    </location>
</feature>
<dbReference type="OrthoDB" id="824494at2"/>
<reference evidence="3" key="1">
    <citation type="submission" date="2016-10" db="EMBL/GenBank/DDBJ databases">
        <authorList>
            <person name="Varghese N."/>
            <person name="Submissions S."/>
        </authorList>
    </citation>
    <scope>NUCLEOTIDE SEQUENCE [LARGE SCALE GENOMIC DNA]</scope>
    <source>
        <strain evidence="3">DSM 19315</strain>
    </source>
</reference>
<dbReference type="PROSITE" id="PS51257">
    <property type="entry name" value="PROKAR_LIPOPROTEIN"/>
    <property type="match status" value="1"/>
</dbReference>